<evidence type="ECO:0000313" key="2">
    <source>
        <dbReference type="Proteomes" id="UP001055879"/>
    </source>
</evidence>
<evidence type="ECO:0000313" key="1">
    <source>
        <dbReference type="EMBL" id="KAI3668101.1"/>
    </source>
</evidence>
<protein>
    <submittedName>
        <fullName evidence="1">Uncharacterized protein</fullName>
    </submittedName>
</protein>
<sequence>MWWSEIKFRQTGCSYSLWVDESSITGKSDHYIDIDAIRYPFLRSGSDGNGQMLVISITAWGKIMSSNTTVLLIHYFVINKKYEYYNKDKTGFLTLNVMKVTKFWFGLDQLIIEDDDDSYKSVDPKLLHQGVGLNTTGSVYKSSVPGTESEYCGSPTEKSLLSWAVTSLGMDIEK</sequence>
<gene>
    <name evidence="1" type="ORF">L6452_43176</name>
</gene>
<dbReference type="EMBL" id="CM042063">
    <property type="protein sequence ID" value="KAI3668101.1"/>
    <property type="molecule type" value="Genomic_DNA"/>
</dbReference>
<dbReference type="Proteomes" id="UP001055879">
    <property type="component" value="Linkage Group LG17"/>
</dbReference>
<organism evidence="1 2">
    <name type="scientific">Arctium lappa</name>
    <name type="common">Greater burdock</name>
    <name type="synonym">Lappa major</name>
    <dbReference type="NCBI Taxonomy" id="4217"/>
    <lineage>
        <taxon>Eukaryota</taxon>
        <taxon>Viridiplantae</taxon>
        <taxon>Streptophyta</taxon>
        <taxon>Embryophyta</taxon>
        <taxon>Tracheophyta</taxon>
        <taxon>Spermatophyta</taxon>
        <taxon>Magnoliopsida</taxon>
        <taxon>eudicotyledons</taxon>
        <taxon>Gunneridae</taxon>
        <taxon>Pentapetalae</taxon>
        <taxon>asterids</taxon>
        <taxon>campanulids</taxon>
        <taxon>Asterales</taxon>
        <taxon>Asteraceae</taxon>
        <taxon>Carduoideae</taxon>
        <taxon>Cardueae</taxon>
        <taxon>Arctiinae</taxon>
        <taxon>Arctium</taxon>
    </lineage>
</organism>
<name>A0ACB8XPE1_ARCLA</name>
<accession>A0ACB8XPE1</accession>
<comment type="caution">
    <text evidence="1">The sequence shown here is derived from an EMBL/GenBank/DDBJ whole genome shotgun (WGS) entry which is preliminary data.</text>
</comment>
<proteinExistence type="predicted"/>
<keyword evidence="2" id="KW-1185">Reference proteome</keyword>
<reference evidence="1 2" key="2">
    <citation type="journal article" date="2022" name="Mol. Ecol. Resour.">
        <title>The genomes of chicory, endive, great burdock and yacon provide insights into Asteraceae paleo-polyploidization history and plant inulin production.</title>
        <authorList>
            <person name="Fan W."/>
            <person name="Wang S."/>
            <person name="Wang H."/>
            <person name="Wang A."/>
            <person name="Jiang F."/>
            <person name="Liu H."/>
            <person name="Zhao H."/>
            <person name="Xu D."/>
            <person name="Zhang Y."/>
        </authorList>
    </citation>
    <scope>NUCLEOTIDE SEQUENCE [LARGE SCALE GENOMIC DNA]</scope>
    <source>
        <strain evidence="2">cv. Niubang</strain>
    </source>
</reference>
<reference evidence="2" key="1">
    <citation type="journal article" date="2022" name="Mol. Ecol. Resour.">
        <title>The genomes of chicory, endive, great burdock and yacon provide insights into Asteraceae palaeo-polyploidization history and plant inulin production.</title>
        <authorList>
            <person name="Fan W."/>
            <person name="Wang S."/>
            <person name="Wang H."/>
            <person name="Wang A."/>
            <person name="Jiang F."/>
            <person name="Liu H."/>
            <person name="Zhao H."/>
            <person name="Xu D."/>
            <person name="Zhang Y."/>
        </authorList>
    </citation>
    <scope>NUCLEOTIDE SEQUENCE [LARGE SCALE GENOMIC DNA]</scope>
    <source>
        <strain evidence="2">cv. Niubang</strain>
    </source>
</reference>